<evidence type="ECO:0000256" key="3">
    <source>
        <dbReference type="ARBA" id="ARBA00023163"/>
    </source>
</evidence>
<dbReference type="EMBL" id="CP011924">
    <property type="protein sequence ID" value="ATD06429.1"/>
    <property type="molecule type" value="Genomic_DNA"/>
</dbReference>
<dbReference type="InterPro" id="IPR018060">
    <property type="entry name" value="HTH_AraC"/>
</dbReference>
<dbReference type="SMART" id="SM00342">
    <property type="entry name" value="HTH_ARAC"/>
    <property type="match status" value="1"/>
</dbReference>
<dbReference type="Gene3D" id="1.10.10.60">
    <property type="entry name" value="Homeodomain-like"/>
    <property type="match status" value="1"/>
</dbReference>
<evidence type="ECO:0000259" key="4">
    <source>
        <dbReference type="PROSITE" id="PS01124"/>
    </source>
</evidence>
<dbReference type="PANTHER" id="PTHR47894">
    <property type="entry name" value="HTH-TYPE TRANSCRIPTIONAL REGULATOR GADX"/>
    <property type="match status" value="1"/>
</dbReference>
<evidence type="ECO:0000313" key="6">
    <source>
        <dbReference type="Proteomes" id="UP000016521"/>
    </source>
</evidence>
<dbReference type="PROSITE" id="PS01124">
    <property type="entry name" value="HTH_ARAC_FAMILY_2"/>
    <property type="match status" value="1"/>
</dbReference>
<evidence type="ECO:0000256" key="2">
    <source>
        <dbReference type="ARBA" id="ARBA00023125"/>
    </source>
</evidence>
<evidence type="ECO:0000256" key="1">
    <source>
        <dbReference type="ARBA" id="ARBA00023015"/>
    </source>
</evidence>
<dbReference type="Proteomes" id="UP000016521">
    <property type="component" value="Chromosome I"/>
</dbReference>
<accession>A0ABN5CA00</accession>
<dbReference type="SUPFAM" id="SSF46689">
    <property type="entry name" value="Homeodomain-like"/>
    <property type="match status" value="1"/>
</dbReference>
<dbReference type="RefSeq" id="WP_010379422.1">
    <property type="nucleotide sequence ID" value="NZ_CP011924.1"/>
</dbReference>
<feature type="domain" description="HTH araC/xylS-type" evidence="4">
    <location>
        <begin position="167"/>
        <end position="264"/>
    </location>
</feature>
<reference evidence="5 6" key="1">
    <citation type="submission" date="2015-06" db="EMBL/GenBank/DDBJ databases">
        <authorList>
            <person name="Xie B.-B."/>
            <person name="Rong J.-C."/>
            <person name="Qin Q.-L."/>
            <person name="Zhang Y.-Z."/>
        </authorList>
    </citation>
    <scope>NUCLEOTIDE SEQUENCE [LARGE SCALE GENOMIC DNA]</scope>
    <source>
        <strain evidence="5 6">JCM 20779</strain>
    </source>
</reference>
<keyword evidence="1" id="KW-0805">Transcription regulation</keyword>
<sequence>MQKLIEITQAISKEKELLPFSIYRSSEEQHILNVPIIKPLLILILSGTKILGRENEINCPSGSFVFLSNTPKITMRNIPNNVTYYALLFEFDYSDFNFLSHRKPNLKTYFQGQIEKRLEQTIQQFVEWSTYSPPSLWYLRRQEMLQVLLSLGFDQVAGVIEPPTLSHKVYEIIRDQVSIDMSAKTLSSMLALSESTFRRKLSAEGNSLQAIKDSVKLGHGLHLIQTSYEPIGLIAEKCGYSSSSRFTDRFKQLYGLTPSALRKTRMSDSGE</sequence>
<organism evidence="5 6">
    <name type="scientific">Pseudoalteromonas piscicida</name>
    <dbReference type="NCBI Taxonomy" id="43662"/>
    <lineage>
        <taxon>Bacteria</taxon>
        <taxon>Pseudomonadati</taxon>
        <taxon>Pseudomonadota</taxon>
        <taxon>Gammaproteobacteria</taxon>
        <taxon>Alteromonadales</taxon>
        <taxon>Pseudoalteromonadaceae</taxon>
        <taxon>Pseudoalteromonas</taxon>
    </lineage>
</organism>
<evidence type="ECO:0000313" key="5">
    <source>
        <dbReference type="EMBL" id="ATD06429.1"/>
    </source>
</evidence>
<dbReference type="InterPro" id="IPR020449">
    <property type="entry name" value="Tscrpt_reg_AraC-type_HTH"/>
</dbReference>
<protein>
    <recommendedName>
        <fullName evidence="4">HTH araC/xylS-type domain-containing protein</fullName>
    </recommendedName>
</protein>
<keyword evidence="2" id="KW-0238">DNA-binding</keyword>
<dbReference type="Pfam" id="PF12833">
    <property type="entry name" value="HTH_18"/>
    <property type="match status" value="1"/>
</dbReference>
<name>A0ABN5CA00_PSEO7</name>
<dbReference type="PANTHER" id="PTHR47894:SF4">
    <property type="entry name" value="HTH-TYPE TRANSCRIPTIONAL REGULATOR GADX"/>
    <property type="match status" value="1"/>
</dbReference>
<dbReference type="PRINTS" id="PR00032">
    <property type="entry name" value="HTHARAC"/>
</dbReference>
<gene>
    <name evidence="5" type="ORF">PPIS_a1285</name>
</gene>
<proteinExistence type="predicted"/>
<dbReference type="InterPro" id="IPR009057">
    <property type="entry name" value="Homeodomain-like_sf"/>
</dbReference>
<keyword evidence="3" id="KW-0804">Transcription</keyword>
<keyword evidence="6" id="KW-1185">Reference proteome</keyword>